<gene>
    <name evidence="2" type="ORF">GJ744_011834</name>
</gene>
<organism evidence="2 3">
    <name type="scientific">Endocarpon pusillum</name>
    <dbReference type="NCBI Taxonomy" id="364733"/>
    <lineage>
        <taxon>Eukaryota</taxon>
        <taxon>Fungi</taxon>
        <taxon>Dikarya</taxon>
        <taxon>Ascomycota</taxon>
        <taxon>Pezizomycotina</taxon>
        <taxon>Eurotiomycetes</taxon>
        <taxon>Chaetothyriomycetidae</taxon>
        <taxon>Verrucariales</taxon>
        <taxon>Verrucariaceae</taxon>
        <taxon>Endocarpon</taxon>
    </lineage>
</organism>
<protein>
    <submittedName>
        <fullName evidence="2">Uncharacterized protein</fullName>
    </submittedName>
</protein>
<evidence type="ECO:0000313" key="3">
    <source>
        <dbReference type="Proteomes" id="UP000606974"/>
    </source>
</evidence>
<sequence length="193" mass="21349">MHFRHHAISNPDSTFATVLLLAPLFLSTDPNLIYLLTYQTGLESAPSSPLSTPPQPLNLNHNHNHNHNVHSTLAYPVLASPHPPLPPLSDLPTSLHSSYSPPIKSCCNKIKHNTRLLDLNPLGRATKYIQPLTQSAETETWIPSPIENEVWEEDTGEKEDEGEGVFELITSLYIWQAPDLADSDAYTGSDNAN</sequence>
<dbReference type="Proteomes" id="UP000606974">
    <property type="component" value="Unassembled WGS sequence"/>
</dbReference>
<accession>A0A8H7E342</accession>
<keyword evidence="3" id="KW-1185">Reference proteome</keyword>
<dbReference type="EMBL" id="JAACFV010000088">
    <property type="protein sequence ID" value="KAF7506368.1"/>
    <property type="molecule type" value="Genomic_DNA"/>
</dbReference>
<proteinExistence type="predicted"/>
<evidence type="ECO:0000313" key="2">
    <source>
        <dbReference type="EMBL" id="KAF7506368.1"/>
    </source>
</evidence>
<feature type="region of interest" description="Disordered" evidence="1">
    <location>
        <begin position="45"/>
        <end position="66"/>
    </location>
</feature>
<dbReference type="AlphaFoldDB" id="A0A8H7E342"/>
<comment type="caution">
    <text evidence="2">The sequence shown here is derived from an EMBL/GenBank/DDBJ whole genome shotgun (WGS) entry which is preliminary data.</text>
</comment>
<name>A0A8H7E342_9EURO</name>
<reference evidence="2" key="1">
    <citation type="submission" date="2020-02" db="EMBL/GenBank/DDBJ databases">
        <authorList>
            <person name="Palmer J.M."/>
        </authorList>
    </citation>
    <scope>NUCLEOTIDE SEQUENCE</scope>
    <source>
        <strain evidence="2">EPUS1.4</strain>
        <tissue evidence="2">Thallus</tissue>
    </source>
</reference>
<evidence type="ECO:0000256" key="1">
    <source>
        <dbReference type="SAM" id="MobiDB-lite"/>
    </source>
</evidence>